<organism evidence="1 2">
    <name type="scientific">Ilex paraguariensis</name>
    <name type="common">yerba mate</name>
    <dbReference type="NCBI Taxonomy" id="185542"/>
    <lineage>
        <taxon>Eukaryota</taxon>
        <taxon>Viridiplantae</taxon>
        <taxon>Streptophyta</taxon>
        <taxon>Embryophyta</taxon>
        <taxon>Tracheophyta</taxon>
        <taxon>Spermatophyta</taxon>
        <taxon>Magnoliopsida</taxon>
        <taxon>eudicotyledons</taxon>
        <taxon>Gunneridae</taxon>
        <taxon>Pentapetalae</taxon>
        <taxon>asterids</taxon>
        <taxon>campanulids</taxon>
        <taxon>Aquifoliales</taxon>
        <taxon>Aquifoliaceae</taxon>
        <taxon>Ilex</taxon>
    </lineage>
</organism>
<evidence type="ECO:0000313" key="2">
    <source>
        <dbReference type="Proteomes" id="UP001642360"/>
    </source>
</evidence>
<reference evidence="1 2" key="1">
    <citation type="submission" date="2024-02" db="EMBL/GenBank/DDBJ databases">
        <authorList>
            <person name="Vignale AGUSTIN F."/>
            <person name="Sosa J E."/>
            <person name="Modenutti C."/>
        </authorList>
    </citation>
    <scope>NUCLEOTIDE SEQUENCE [LARGE SCALE GENOMIC DNA]</scope>
</reference>
<protein>
    <submittedName>
        <fullName evidence="1">Uncharacterized protein</fullName>
    </submittedName>
</protein>
<dbReference type="Proteomes" id="UP001642360">
    <property type="component" value="Unassembled WGS sequence"/>
</dbReference>
<dbReference type="AlphaFoldDB" id="A0ABC8SB40"/>
<keyword evidence="2" id="KW-1185">Reference proteome</keyword>
<comment type="caution">
    <text evidence="1">The sequence shown here is derived from an EMBL/GenBank/DDBJ whole genome shotgun (WGS) entry which is preliminary data.</text>
</comment>
<evidence type="ECO:0000313" key="1">
    <source>
        <dbReference type="EMBL" id="CAK9154340.1"/>
    </source>
</evidence>
<name>A0ABC8SB40_9AQUA</name>
<accession>A0ABC8SB40</accession>
<gene>
    <name evidence="1" type="ORF">ILEXP_LOCUS22657</name>
</gene>
<dbReference type="EMBL" id="CAUOFW020002514">
    <property type="protein sequence ID" value="CAK9154340.1"/>
    <property type="molecule type" value="Genomic_DNA"/>
</dbReference>
<sequence length="84" mass="9290">MGKCWYCQQQKCSRLPAMDVWRTADAAMGLMVSIIEMTAEAERTEMQPRLCLCCRKGGNCLYYQQHTGGKGGLMVTASPGGNYC</sequence>
<proteinExistence type="predicted"/>